<protein>
    <recommendedName>
        <fullName evidence="1">RNase H type-1 domain-containing protein</fullName>
    </recommendedName>
</protein>
<dbReference type="GO" id="GO:0004523">
    <property type="term" value="F:RNA-DNA hybrid ribonuclease activity"/>
    <property type="evidence" value="ECO:0007669"/>
    <property type="project" value="InterPro"/>
</dbReference>
<proteinExistence type="predicted"/>
<evidence type="ECO:0000259" key="1">
    <source>
        <dbReference type="Pfam" id="PF13456"/>
    </source>
</evidence>
<name>A0AAE0B1C4_9ROSI</name>
<dbReference type="InterPro" id="IPR052929">
    <property type="entry name" value="RNase_H-like_EbsB-rel"/>
</dbReference>
<dbReference type="CDD" id="cd06222">
    <property type="entry name" value="RNase_H_like"/>
    <property type="match status" value="1"/>
</dbReference>
<dbReference type="InterPro" id="IPR002156">
    <property type="entry name" value="RNaseH_domain"/>
</dbReference>
<dbReference type="InterPro" id="IPR012337">
    <property type="entry name" value="RNaseH-like_sf"/>
</dbReference>
<dbReference type="Gene3D" id="3.30.420.10">
    <property type="entry name" value="Ribonuclease H-like superfamily/Ribonuclease H"/>
    <property type="match status" value="1"/>
</dbReference>
<keyword evidence="3" id="KW-1185">Reference proteome</keyword>
<dbReference type="AlphaFoldDB" id="A0AAE0B1C4"/>
<dbReference type="EMBL" id="JANJYJ010000002">
    <property type="protein sequence ID" value="KAK3227490.1"/>
    <property type="molecule type" value="Genomic_DNA"/>
</dbReference>
<evidence type="ECO:0000313" key="2">
    <source>
        <dbReference type="EMBL" id="KAK3227490.1"/>
    </source>
</evidence>
<comment type="caution">
    <text evidence="2">The sequence shown here is derived from an EMBL/GenBank/DDBJ whole genome shotgun (WGS) entry which is preliminary data.</text>
</comment>
<dbReference type="SUPFAM" id="SSF53098">
    <property type="entry name" value="Ribonuclease H-like"/>
    <property type="match status" value="1"/>
</dbReference>
<dbReference type="PANTHER" id="PTHR47074:SF11">
    <property type="entry name" value="REVERSE TRANSCRIPTASE-LIKE PROTEIN"/>
    <property type="match status" value="1"/>
</dbReference>
<organism evidence="2 3">
    <name type="scientific">Dipteronia sinensis</name>
    <dbReference type="NCBI Taxonomy" id="43782"/>
    <lineage>
        <taxon>Eukaryota</taxon>
        <taxon>Viridiplantae</taxon>
        <taxon>Streptophyta</taxon>
        <taxon>Embryophyta</taxon>
        <taxon>Tracheophyta</taxon>
        <taxon>Spermatophyta</taxon>
        <taxon>Magnoliopsida</taxon>
        <taxon>eudicotyledons</taxon>
        <taxon>Gunneridae</taxon>
        <taxon>Pentapetalae</taxon>
        <taxon>rosids</taxon>
        <taxon>malvids</taxon>
        <taxon>Sapindales</taxon>
        <taxon>Sapindaceae</taxon>
        <taxon>Hippocastanoideae</taxon>
        <taxon>Acereae</taxon>
        <taxon>Dipteronia</taxon>
    </lineage>
</organism>
<dbReference type="PANTHER" id="PTHR47074">
    <property type="entry name" value="BNAC02G40300D PROTEIN"/>
    <property type="match status" value="1"/>
</dbReference>
<evidence type="ECO:0000313" key="3">
    <source>
        <dbReference type="Proteomes" id="UP001281410"/>
    </source>
</evidence>
<dbReference type="Pfam" id="PF13456">
    <property type="entry name" value="RVT_3"/>
    <property type="match status" value="1"/>
</dbReference>
<gene>
    <name evidence="2" type="ORF">Dsin_007352</name>
</gene>
<dbReference type="GO" id="GO:0003676">
    <property type="term" value="F:nucleic acid binding"/>
    <property type="evidence" value="ECO:0007669"/>
    <property type="project" value="InterPro"/>
</dbReference>
<accession>A0AAE0B1C4</accession>
<sequence length="247" mass="26657">MAVASPPVLGEWATVDSLKLPSGDWNAVLIKNSFFTEEAKAILSLPRLTWMTASSGILINLAFFRSRVAIGWLDSGSTLARPSERWQSPQAGVFKINTDAATRVRDGTSGIGVVIRDSHGHVRASLCQNLNANFQPQVAEALAILKGIDLAFENGFLPAVLESDALTVVNAISLKALLSRTFLLLSMLTSVDVFSVSFVPRLANKVAHCLAKLALDYTGEFVLLDDCPLSVESLVLGDYPMICSFLF</sequence>
<dbReference type="InterPro" id="IPR036397">
    <property type="entry name" value="RNaseH_sf"/>
</dbReference>
<dbReference type="InterPro" id="IPR044730">
    <property type="entry name" value="RNase_H-like_dom_plant"/>
</dbReference>
<dbReference type="Proteomes" id="UP001281410">
    <property type="component" value="Unassembled WGS sequence"/>
</dbReference>
<reference evidence="2" key="1">
    <citation type="journal article" date="2023" name="Plant J.">
        <title>Genome sequences and population genomics provide insights into the demographic history, inbreeding, and mutation load of two 'living fossil' tree species of Dipteronia.</title>
        <authorList>
            <person name="Feng Y."/>
            <person name="Comes H.P."/>
            <person name="Chen J."/>
            <person name="Zhu S."/>
            <person name="Lu R."/>
            <person name="Zhang X."/>
            <person name="Li P."/>
            <person name="Qiu J."/>
            <person name="Olsen K.M."/>
            <person name="Qiu Y."/>
        </authorList>
    </citation>
    <scope>NUCLEOTIDE SEQUENCE</scope>
    <source>
        <strain evidence="2">NBL</strain>
    </source>
</reference>
<feature type="domain" description="RNase H type-1" evidence="1">
    <location>
        <begin position="97"/>
        <end position="214"/>
    </location>
</feature>